<dbReference type="Gene3D" id="3.90.960.10">
    <property type="entry name" value="YbaK/aminoacyl-tRNA synthetase-associated domain"/>
    <property type="match status" value="1"/>
</dbReference>
<evidence type="ECO:0008006" key="3">
    <source>
        <dbReference type="Google" id="ProtNLM"/>
    </source>
</evidence>
<organism evidence="1 2">
    <name type="scientific">Moritella yayanosii</name>
    <dbReference type="NCBI Taxonomy" id="69539"/>
    <lineage>
        <taxon>Bacteria</taxon>
        <taxon>Pseudomonadati</taxon>
        <taxon>Pseudomonadota</taxon>
        <taxon>Gammaproteobacteria</taxon>
        <taxon>Alteromonadales</taxon>
        <taxon>Moritellaceae</taxon>
        <taxon>Moritella</taxon>
    </lineage>
</organism>
<dbReference type="AlphaFoldDB" id="A0A330LSV2"/>
<keyword evidence="2" id="KW-1185">Reference proteome</keyword>
<dbReference type="InterPro" id="IPR036754">
    <property type="entry name" value="YbaK/aa-tRNA-synt-asso_dom_sf"/>
</dbReference>
<dbReference type="RefSeq" id="WP_162629222.1">
    <property type="nucleotide sequence ID" value="NZ_LS483250.1"/>
</dbReference>
<proteinExistence type="predicted"/>
<evidence type="ECO:0000313" key="2">
    <source>
        <dbReference type="Proteomes" id="UP000250163"/>
    </source>
</evidence>
<name>A0A330LSV2_9GAMM</name>
<dbReference type="SUPFAM" id="SSF55826">
    <property type="entry name" value="YbaK/ProRS associated domain"/>
    <property type="match status" value="1"/>
</dbReference>
<protein>
    <recommendedName>
        <fullName evidence="3">YbaK/aminoacyl-tRNA synthetase-associated domain-containing protein</fullName>
    </recommendedName>
</protein>
<accession>A0A330LSV2</accession>
<dbReference type="GO" id="GO:0002161">
    <property type="term" value="F:aminoacyl-tRNA deacylase activity"/>
    <property type="evidence" value="ECO:0007669"/>
    <property type="project" value="InterPro"/>
</dbReference>
<reference evidence="2" key="1">
    <citation type="submission" date="2018-05" db="EMBL/GenBank/DDBJ databases">
        <authorList>
            <person name="Cea G.-C."/>
            <person name="William W."/>
        </authorList>
    </citation>
    <scope>NUCLEOTIDE SEQUENCE [LARGE SCALE GENOMIC DNA]</scope>
    <source>
        <strain evidence="2">DB21MT 5</strain>
    </source>
</reference>
<evidence type="ECO:0000313" key="1">
    <source>
        <dbReference type="EMBL" id="SQD77185.1"/>
    </source>
</evidence>
<dbReference type="KEGG" id="mya:MORIYA_0707"/>
<sequence>MDVLTERLHKYLRVTPRAVSLLALINDTEPKVEFLMDDDIWQQRAFQCHPLLNTETYVLTKRKALIFKATGH</sequence>
<dbReference type="EMBL" id="LS483250">
    <property type="protein sequence ID" value="SQD77185.1"/>
    <property type="molecule type" value="Genomic_DNA"/>
</dbReference>
<dbReference type="Proteomes" id="UP000250163">
    <property type="component" value="Chromosome MORIYA"/>
</dbReference>
<gene>
    <name evidence="1" type="ORF">MORIYA_0707</name>
</gene>